<dbReference type="Pfam" id="PF13416">
    <property type="entry name" value="SBP_bac_8"/>
    <property type="match status" value="1"/>
</dbReference>
<name>A0A7J0BGE0_9BACT</name>
<dbReference type="SUPFAM" id="SSF53850">
    <property type="entry name" value="Periplasmic binding protein-like II"/>
    <property type="match status" value="1"/>
</dbReference>
<accession>A0A7J0BGE0</accession>
<evidence type="ECO:0000256" key="3">
    <source>
        <dbReference type="ARBA" id="ARBA00011557"/>
    </source>
</evidence>
<sequence length="435" mass="48381">MKRFVVALFAVLIMATPALAEKTKVSFWHAMGGDRITLIKEMCDDFNKAHPDIEVTPEYKGSYRDTLNASILAFKQGKAPNIVHIFEVGSQLGVDAGIFMPFEDTIKPGDDAKLDDFVDGVANYYRIGGKFYSVPFNSSNPVLYYNKTLFKKAGLDPENPPKTFNEVIAASEKLKASGAAPYGITWPLHCWFVEQWMGNQGALLANNENGRAARATDILLDSEPMLKIMTWWKKMYDDKLFVYSGKVEDWDGANNLFISGQAAMLITSTSDITFMQKAAEENHFELGTGFLPVADGSENFGTIVGGASLWMTKGHSDKANDATKNFLLWFTNTANEVRWHKGTGYFPVRKSAVTELEKENWFEKNPAYAAAFKQLMATKPVRSTQGAMLGMFPELRNIVTDAVQSILNGADIKATMKDADARADKALERYNRSVK</sequence>
<organism evidence="9 10">
    <name type="scientific">Desulfovibrio subterraneus</name>
    <dbReference type="NCBI Taxonomy" id="2718620"/>
    <lineage>
        <taxon>Bacteria</taxon>
        <taxon>Pseudomonadati</taxon>
        <taxon>Thermodesulfobacteriota</taxon>
        <taxon>Desulfovibrionia</taxon>
        <taxon>Desulfovibrionales</taxon>
        <taxon>Desulfovibrionaceae</taxon>
        <taxon>Desulfovibrio</taxon>
    </lineage>
</organism>
<dbReference type="InterPro" id="IPR006059">
    <property type="entry name" value="SBP"/>
</dbReference>
<dbReference type="RefSeq" id="WP_174403893.1">
    <property type="nucleotide sequence ID" value="NZ_BLVO01000004.1"/>
</dbReference>
<dbReference type="PROSITE" id="PS01037">
    <property type="entry name" value="SBP_BACTERIAL_1"/>
    <property type="match status" value="1"/>
</dbReference>
<gene>
    <name evidence="9" type="ORF">DSM101010T_05790</name>
</gene>
<dbReference type="InterPro" id="IPR050490">
    <property type="entry name" value="Bact_solute-bd_prot1"/>
</dbReference>
<dbReference type="Proteomes" id="UP000503840">
    <property type="component" value="Unassembled WGS sequence"/>
</dbReference>
<comment type="similarity">
    <text evidence="2">Belongs to the bacterial solute-binding protein 1 family.</text>
</comment>
<protein>
    <recommendedName>
        <fullName evidence="4">sn-glycerol-3-phosphate-binding periplasmic protein UgpB</fullName>
    </recommendedName>
</protein>
<feature type="signal peptide" evidence="8">
    <location>
        <begin position="1"/>
        <end position="20"/>
    </location>
</feature>
<keyword evidence="6 8" id="KW-0732">Signal</keyword>
<feature type="chain" id="PRO_5029698930" description="sn-glycerol-3-phosphate-binding periplasmic protein UgpB" evidence="8">
    <location>
        <begin position="21"/>
        <end position="435"/>
    </location>
</feature>
<dbReference type="PANTHER" id="PTHR43649:SF31">
    <property type="entry name" value="SN-GLYCEROL-3-PHOSPHATE-BINDING PERIPLASMIC PROTEIN UGPB"/>
    <property type="match status" value="1"/>
</dbReference>
<comment type="subunit">
    <text evidence="3">The complex is composed of two ATP-binding proteins (UgpC), two transmembrane proteins (UgpA and UgpE) and a solute-binding protein (UgpB).</text>
</comment>
<dbReference type="CDD" id="cd14748">
    <property type="entry name" value="PBP2_UgpB"/>
    <property type="match status" value="1"/>
</dbReference>
<dbReference type="GO" id="GO:0042597">
    <property type="term" value="C:periplasmic space"/>
    <property type="evidence" value="ECO:0007669"/>
    <property type="project" value="UniProtKB-SubCell"/>
</dbReference>
<dbReference type="InterPro" id="IPR006061">
    <property type="entry name" value="SBP_1_CS"/>
</dbReference>
<dbReference type="GO" id="GO:0055085">
    <property type="term" value="P:transmembrane transport"/>
    <property type="evidence" value="ECO:0007669"/>
    <property type="project" value="InterPro"/>
</dbReference>
<evidence type="ECO:0000313" key="10">
    <source>
        <dbReference type="Proteomes" id="UP000503840"/>
    </source>
</evidence>
<evidence type="ECO:0000256" key="5">
    <source>
        <dbReference type="ARBA" id="ARBA00022448"/>
    </source>
</evidence>
<keyword evidence="7" id="KW-0574">Periplasm</keyword>
<dbReference type="PANTHER" id="PTHR43649">
    <property type="entry name" value="ARABINOSE-BINDING PROTEIN-RELATED"/>
    <property type="match status" value="1"/>
</dbReference>
<evidence type="ECO:0000256" key="1">
    <source>
        <dbReference type="ARBA" id="ARBA00004418"/>
    </source>
</evidence>
<evidence type="ECO:0000256" key="8">
    <source>
        <dbReference type="SAM" id="SignalP"/>
    </source>
</evidence>
<comment type="caution">
    <text evidence="9">The sequence shown here is derived from an EMBL/GenBank/DDBJ whole genome shotgun (WGS) entry which is preliminary data.</text>
</comment>
<keyword evidence="5" id="KW-0813">Transport</keyword>
<comment type="subcellular location">
    <subcellularLocation>
        <location evidence="1">Periplasm</location>
    </subcellularLocation>
</comment>
<dbReference type="EMBL" id="BLVO01000004">
    <property type="protein sequence ID" value="GFM32214.1"/>
    <property type="molecule type" value="Genomic_DNA"/>
</dbReference>
<evidence type="ECO:0000313" key="9">
    <source>
        <dbReference type="EMBL" id="GFM32214.1"/>
    </source>
</evidence>
<proteinExistence type="inferred from homology"/>
<dbReference type="Gene3D" id="3.40.190.10">
    <property type="entry name" value="Periplasmic binding protein-like II"/>
    <property type="match status" value="2"/>
</dbReference>
<dbReference type="AlphaFoldDB" id="A0A7J0BGE0"/>
<evidence type="ECO:0000256" key="4">
    <source>
        <dbReference type="ARBA" id="ARBA00017470"/>
    </source>
</evidence>
<evidence type="ECO:0000256" key="6">
    <source>
        <dbReference type="ARBA" id="ARBA00022729"/>
    </source>
</evidence>
<reference evidence="9 10" key="1">
    <citation type="submission" date="2020-05" db="EMBL/GenBank/DDBJ databases">
        <title>Draft genome sequence of Desulfovibrio sp. strain HN2T.</title>
        <authorList>
            <person name="Ueno A."/>
            <person name="Tamazawa S."/>
            <person name="Tamamura S."/>
            <person name="Murakami T."/>
            <person name="Kiyama T."/>
            <person name="Inomata H."/>
            <person name="Amano Y."/>
            <person name="Miyakawa K."/>
            <person name="Tamaki H."/>
            <person name="Naganuma T."/>
            <person name="Kaneko K."/>
        </authorList>
    </citation>
    <scope>NUCLEOTIDE SEQUENCE [LARGE SCALE GENOMIC DNA]</scope>
    <source>
        <strain evidence="9 10">HN2</strain>
    </source>
</reference>
<evidence type="ECO:0000256" key="7">
    <source>
        <dbReference type="ARBA" id="ARBA00022764"/>
    </source>
</evidence>
<evidence type="ECO:0000256" key="2">
    <source>
        <dbReference type="ARBA" id="ARBA00008520"/>
    </source>
</evidence>
<keyword evidence="10" id="KW-1185">Reference proteome</keyword>